<dbReference type="Pfam" id="PF00561">
    <property type="entry name" value="Abhydrolase_1"/>
    <property type="match status" value="1"/>
</dbReference>
<dbReference type="Gene3D" id="3.40.50.1820">
    <property type="entry name" value="alpha/beta hydrolase"/>
    <property type="match status" value="1"/>
</dbReference>
<evidence type="ECO:0000256" key="9">
    <source>
        <dbReference type="ARBA" id="ARBA00022801"/>
    </source>
</evidence>
<comment type="subcellular location">
    <subcellularLocation>
        <location evidence="2 11">Cytoplasm</location>
    </subcellularLocation>
</comment>
<keyword evidence="7 11" id="KW-0963">Cytoplasm</keyword>
<evidence type="ECO:0000256" key="12">
    <source>
        <dbReference type="PIRSR" id="PIRSR006431-1"/>
    </source>
</evidence>
<dbReference type="GO" id="GO:0005737">
    <property type="term" value="C:cytoplasm"/>
    <property type="evidence" value="ECO:0007669"/>
    <property type="project" value="UniProtKB-SubCell"/>
</dbReference>
<keyword evidence="8 11" id="KW-0645">Protease</keyword>
<feature type="active site" description="Proton donor" evidence="12">
    <location>
        <position position="291"/>
    </location>
</feature>
<sequence length="313" mass="35024">MKYFYPEISPFHEFFLEAGDIHRVYVEQSGNPAGIPVVFLHGGPCSGTKPDHRRFFDPERYHIILLDQRGCGKSQPFGELRENSTQDLLADLELIRAGLGIRQWLLFGGSWGGTLALLYAQQFPERVLGMILRGVFLARRADMDWFLGHGVNHIYPQQWQALLDSLPQDNSGNFAQLICDCVFGNDIELAKQVAKQWLNWGAKVALGNDFQPDATELSDQDLLQARMELHYAKHDYFMAENQILAGCQSLPAIPCIIIHGQNDLTCPLQSGWLLQQALPLARLQILANAGHIARGEEMISALVAATDEMANLV</sequence>
<evidence type="ECO:0000256" key="5">
    <source>
        <dbReference type="ARBA" id="ARBA00021843"/>
    </source>
</evidence>
<protein>
    <recommendedName>
        <fullName evidence="5 11">Proline iminopeptidase</fullName>
        <shortName evidence="11">PIP</shortName>
        <ecNumber evidence="4 11">3.4.11.5</ecNumber>
    </recommendedName>
    <alternativeName>
        <fullName evidence="10 11">Prolyl aminopeptidase</fullName>
    </alternativeName>
</protein>
<comment type="catalytic activity">
    <reaction evidence="1 11 13">
        <text>Release of N-terminal proline from a peptide.</text>
        <dbReference type="EC" id="3.4.11.5"/>
    </reaction>
</comment>
<gene>
    <name evidence="15" type="primary">pip</name>
    <name evidence="15" type="ORF">KEF85_00905</name>
</gene>
<evidence type="ECO:0000256" key="13">
    <source>
        <dbReference type="RuleBase" id="RU003421"/>
    </source>
</evidence>
<proteinExistence type="inferred from homology"/>
<dbReference type="PANTHER" id="PTHR43722:SF1">
    <property type="entry name" value="PROLINE IMINOPEPTIDASE"/>
    <property type="match status" value="1"/>
</dbReference>
<evidence type="ECO:0000256" key="4">
    <source>
        <dbReference type="ARBA" id="ARBA00012568"/>
    </source>
</evidence>
<evidence type="ECO:0000256" key="2">
    <source>
        <dbReference type="ARBA" id="ARBA00004496"/>
    </source>
</evidence>
<evidence type="ECO:0000256" key="6">
    <source>
        <dbReference type="ARBA" id="ARBA00022438"/>
    </source>
</evidence>
<accession>A0A975RAC8</accession>
<dbReference type="EMBL" id="CP073754">
    <property type="protein sequence ID" value="QWF71091.1"/>
    <property type="molecule type" value="Genomic_DNA"/>
</dbReference>
<dbReference type="InterPro" id="IPR000073">
    <property type="entry name" value="AB_hydrolase_1"/>
</dbReference>
<keyword evidence="16" id="KW-1185">Reference proteome</keyword>
<evidence type="ECO:0000256" key="8">
    <source>
        <dbReference type="ARBA" id="ARBA00022670"/>
    </source>
</evidence>
<feature type="active site" evidence="12">
    <location>
        <position position="263"/>
    </location>
</feature>
<keyword evidence="9 11" id="KW-0378">Hydrolase</keyword>
<comment type="similarity">
    <text evidence="3 11 13">Belongs to the peptidase S33 family.</text>
</comment>
<keyword evidence="6 11" id="KW-0031">Aminopeptidase</keyword>
<dbReference type="InterPro" id="IPR029058">
    <property type="entry name" value="AB_hydrolase_fold"/>
</dbReference>
<dbReference type="NCBIfam" id="TIGR01249">
    <property type="entry name" value="pro_imino_pep_1"/>
    <property type="match status" value="1"/>
</dbReference>
<dbReference type="GO" id="GO:0006508">
    <property type="term" value="P:proteolysis"/>
    <property type="evidence" value="ECO:0007669"/>
    <property type="project" value="UniProtKB-KW"/>
</dbReference>
<dbReference type="KEGG" id="mpad:KEF85_00905"/>
<reference evidence="15" key="1">
    <citation type="submission" date="2021-04" db="EMBL/GenBank/DDBJ databases">
        <title>Draft genome sequence data of methanotrophic Methylovulum sp. strain S1L and Methylomonas sp. strain S2AM isolated from boreal lake water columns.</title>
        <authorList>
            <person name="Rissanen A.J."/>
            <person name="Mangayil R."/>
            <person name="Svenning M.M."/>
            <person name="Khanongnuch R."/>
        </authorList>
    </citation>
    <scope>NUCLEOTIDE SEQUENCE</scope>
    <source>
        <strain evidence="15">S2AM</strain>
    </source>
</reference>
<dbReference type="RefSeq" id="WP_215582679.1">
    <property type="nucleotide sequence ID" value="NZ_CP073754.1"/>
</dbReference>
<dbReference type="PIRSF" id="PIRSF006431">
    <property type="entry name" value="Pept_S33"/>
    <property type="match status" value="1"/>
</dbReference>
<dbReference type="AlphaFoldDB" id="A0A975RAC8"/>
<feature type="active site" description="Nucleophile" evidence="12">
    <location>
        <position position="110"/>
    </location>
</feature>
<evidence type="ECO:0000256" key="1">
    <source>
        <dbReference type="ARBA" id="ARBA00001585"/>
    </source>
</evidence>
<dbReference type="Proteomes" id="UP000676649">
    <property type="component" value="Chromosome"/>
</dbReference>
<evidence type="ECO:0000259" key="14">
    <source>
        <dbReference type="Pfam" id="PF00561"/>
    </source>
</evidence>
<evidence type="ECO:0000313" key="16">
    <source>
        <dbReference type="Proteomes" id="UP000676649"/>
    </source>
</evidence>
<organism evidence="15 16">
    <name type="scientific">Methylomonas paludis</name>
    <dbReference type="NCBI Taxonomy" id="1173101"/>
    <lineage>
        <taxon>Bacteria</taxon>
        <taxon>Pseudomonadati</taxon>
        <taxon>Pseudomonadota</taxon>
        <taxon>Gammaproteobacteria</taxon>
        <taxon>Methylococcales</taxon>
        <taxon>Methylococcaceae</taxon>
        <taxon>Methylomonas</taxon>
    </lineage>
</organism>
<name>A0A975RAC8_9GAMM</name>
<dbReference type="PANTHER" id="PTHR43722">
    <property type="entry name" value="PROLINE IMINOPEPTIDASE"/>
    <property type="match status" value="1"/>
</dbReference>
<feature type="domain" description="AB hydrolase-1" evidence="14">
    <location>
        <begin position="36"/>
        <end position="293"/>
    </location>
</feature>
<dbReference type="EC" id="3.4.11.5" evidence="4 11"/>
<dbReference type="GO" id="GO:0004177">
    <property type="term" value="F:aminopeptidase activity"/>
    <property type="evidence" value="ECO:0007669"/>
    <property type="project" value="UniProtKB-UniRule"/>
</dbReference>
<dbReference type="PRINTS" id="PR00793">
    <property type="entry name" value="PROAMNOPTASE"/>
</dbReference>
<evidence type="ECO:0000313" key="15">
    <source>
        <dbReference type="EMBL" id="QWF71091.1"/>
    </source>
</evidence>
<dbReference type="InterPro" id="IPR005944">
    <property type="entry name" value="Pro_iminopeptidase"/>
</dbReference>
<evidence type="ECO:0000256" key="11">
    <source>
        <dbReference type="PIRNR" id="PIRNR006431"/>
    </source>
</evidence>
<dbReference type="PRINTS" id="PR00111">
    <property type="entry name" value="ABHYDROLASE"/>
</dbReference>
<evidence type="ECO:0000256" key="3">
    <source>
        <dbReference type="ARBA" id="ARBA00010088"/>
    </source>
</evidence>
<evidence type="ECO:0000256" key="10">
    <source>
        <dbReference type="ARBA" id="ARBA00029605"/>
    </source>
</evidence>
<dbReference type="InterPro" id="IPR002410">
    <property type="entry name" value="Peptidase_S33"/>
</dbReference>
<dbReference type="SUPFAM" id="SSF53474">
    <property type="entry name" value="alpha/beta-Hydrolases"/>
    <property type="match status" value="1"/>
</dbReference>
<evidence type="ECO:0000256" key="7">
    <source>
        <dbReference type="ARBA" id="ARBA00022490"/>
    </source>
</evidence>